<evidence type="ECO:0000313" key="2">
    <source>
        <dbReference type="EMBL" id="GAF77547.1"/>
    </source>
</evidence>
<evidence type="ECO:0008006" key="3">
    <source>
        <dbReference type="Google" id="ProtNLM"/>
    </source>
</evidence>
<comment type="caution">
    <text evidence="2">The sequence shown here is derived from an EMBL/GenBank/DDBJ whole genome shotgun (WGS) entry which is preliminary data.</text>
</comment>
<feature type="transmembrane region" description="Helical" evidence="1">
    <location>
        <begin position="135"/>
        <end position="155"/>
    </location>
</feature>
<feature type="transmembrane region" description="Helical" evidence="1">
    <location>
        <begin position="202"/>
        <end position="219"/>
    </location>
</feature>
<protein>
    <recommendedName>
        <fullName evidence="3">Glycosyltransferase RgtA/B/C/D-like domain-containing protein</fullName>
    </recommendedName>
</protein>
<accession>X0SNX1</accession>
<feature type="transmembrane region" description="Helical" evidence="1">
    <location>
        <begin position="81"/>
        <end position="102"/>
    </location>
</feature>
<dbReference type="EMBL" id="BARS01008353">
    <property type="protein sequence ID" value="GAF77547.1"/>
    <property type="molecule type" value="Genomic_DNA"/>
</dbReference>
<reference evidence="2" key="1">
    <citation type="journal article" date="2014" name="Front. Microbiol.">
        <title>High frequency of phylogenetically diverse reductive dehalogenase-homologous genes in deep subseafloor sedimentary metagenomes.</title>
        <authorList>
            <person name="Kawai M."/>
            <person name="Futagami T."/>
            <person name="Toyoda A."/>
            <person name="Takaki Y."/>
            <person name="Nishi S."/>
            <person name="Hori S."/>
            <person name="Arai W."/>
            <person name="Tsubouchi T."/>
            <person name="Morono Y."/>
            <person name="Uchiyama I."/>
            <person name="Ito T."/>
            <person name="Fujiyama A."/>
            <person name="Inagaki F."/>
            <person name="Takami H."/>
        </authorList>
    </citation>
    <scope>NUCLEOTIDE SEQUENCE</scope>
    <source>
        <strain evidence="2">Expedition CK06-06</strain>
    </source>
</reference>
<keyword evidence="1" id="KW-1133">Transmembrane helix</keyword>
<keyword evidence="1" id="KW-0472">Membrane</keyword>
<organism evidence="2">
    <name type="scientific">marine sediment metagenome</name>
    <dbReference type="NCBI Taxonomy" id="412755"/>
    <lineage>
        <taxon>unclassified sequences</taxon>
        <taxon>metagenomes</taxon>
        <taxon>ecological metagenomes</taxon>
    </lineage>
</organism>
<dbReference type="AlphaFoldDB" id="X0SNX1"/>
<gene>
    <name evidence="2" type="ORF">S01H1_15940</name>
</gene>
<keyword evidence="1" id="KW-0812">Transmembrane</keyword>
<sequence length="243" mass="26079">MAYAGFTLVFLVLVLYAASGPRGTDQFWYLGDTITLLDGEPPLTNTIYPGPLLRGQVSIDEPYFAHHTIVLYLVLPFAKCLGVYAGWLAFNIAAALTVATLVAITVHRLASPSAAVLAYGTFLLLPLIVWQTANVLQELALCLLTALLAVLYVFAAQSPLRWILLLAISSVAVLANPLFLAVALALPVLFLIQLRRGLKPGYVVVALLALGASLFFQAMKSHWFPSSFQPSLTSVIVNAIPGG</sequence>
<feature type="transmembrane region" description="Helical" evidence="1">
    <location>
        <begin position="109"/>
        <end position="129"/>
    </location>
</feature>
<evidence type="ECO:0000256" key="1">
    <source>
        <dbReference type="SAM" id="Phobius"/>
    </source>
</evidence>
<feature type="non-terminal residue" evidence="2">
    <location>
        <position position="243"/>
    </location>
</feature>
<name>X0SNX1_9ZZZZ</name>
<feature type="transmembrane region" description="Helical" evidence="1">
    <location>
        <begin position="162"/>
        <end position="190"/>
    </location>
</feature>
<proteinExistence type="predicted"/>